<reference evidence="3" key="2">
    <citation type="submission" date="2015-08" db="UniProtKB">
        <authorList>
            <consortium name="WormBaseParasite"/>
        </authorList>
    </citation>
    <scope>IDENTIFICATION</scope>
</reference>
<evidence type="ECO:0000313" key="3">
    <source>
        <dbReference type="WBParaSite" id="SVE_0114100.1"/>
    </source>
</evidence>
<feature type="compositionally biased region" description="Basic and acidic residues" evidence="1">
    <location>
        <begin position="1"/>
        <end position="18"/>
    </location>
</feature>
<evidence type="ECO:0000313" key="2">
    <source>
        <dbReference type="Proteomes" id="UP000035680"/>
    </source>
</evidence>
<feature type="region of interest" description="Disordered" evidence="1">
    <location>
        <begin position="1"/>
        <end position="69"/>
    </location>
</feature>
<reference evidence="2" key="1">
    <citation type="submission" date="2014-07" db="EMBL/GenBank/DDBJ databases">
        <authorList>
            <person name="Martin A.A"/>
            <person name="De Silva N."/>
        </authorList>
    </citation>
    <scope>NUCLEOTIDE SEQUENCE</scope>
</reference>
<proteinExistence type="predicted"/>
<evidence type="ECO:0000256" key="1">
    <source>
        <dbReference type="SAM" id="MobiDB-lite"/>
    </source>
</evidence>
<organism evidence="2 3">
    <name type="scientific">Strongyloides venezuelensis</name>
    <name type="common">Threadworm</name>
    <dbReference type="NCBI Taxonomy" id="75913"/>
    <lineage>
        <taxon>Eukaryota</taxon>
        <taxon>Metazoa</taxon>
        <taxon>Ecdysozoa</taxon>
        <taxon>Nematoda</taxon>
        <taxon>Chromadorea</taxon>
        <taxon>Rhabditida</taxon>
        <taxon>Tylenchina</taxon>
        <taxon>Panagrolaimomorpha</taxon>
        <taxon>Strongyloidoidea</taxon>
        <taxon>Strongyloididae</taxon>
        <taxon>Strongyloides</taxon>
    </lineage>
</organism>
<accession>A0A0K0EX87</accession>
<dbReference type="WBParaSite" id="SVE_0114100.1">
    <property type="protein sequence ID" value="SVE_0114100.1"/>
    <property type="gene ID" value="SVE_0114100"/>
</dbReference>
<dbReference type="AlphaFoldDB" id="A0A0K0EX87"/>
<sequence>MELRSEKMIPKIKKDDSSRNGNQENVKENDDKQSQLPVVNLIEEVPDGKVNNDLSKLGSLTGKKKKQYY</sequence>
<dbReference type="Proteomes" id="UP000035680">
    <property type="component" value="Unassembled WGS sequence"/>
</dbReference>
<protein>
    <submittedName>
        <fullName evidence="3">Uncharacterized protein</fullName>
    </submittedName>
</protein>
<name>A0A0K0EX87_STRVS</name>
<keyword evidence="2" id="KW-1185">Reference proteome</keyword>